<gene>
    <name evidence="1" type="ORF">KY290_020539</name>
</gene>
<dbReference type="Proteomes" id="UP000826656">
    <property type="component" value="Unassembled WGS sequence"/>
</dbReference>
<name>A0ABQ7UYX8_SOLTU</name>
<dbReference type="EMBL" id="JAIVGD010000015">
    <property type="protein sequence ID" value="KAH0757046.1"/>
    <property type="molecule type" value="Genomic_DNA"/>
</dbReference>
<accession>A0ABQ7UYX8</accession>
<reference evidence="1 2" key="1">
    <citation type="journal article" date="2021" name="bioRxiv">
        <title>Chromosome-scale and haplotype-resolved genome assembly of a tetraploid potato cultivar.</title>
        <authorList>
            <person name="Sun H."/>
            <person name="Jiao W.-B."/>
            <person name="Krause K."/>
            <person name="Campoy J.A."/>
            <person name="Goel M."/>
            <person name="Folz-Donahue K."/>
            <person name="Kukat C."/>
            <person name="Huettel B."/>
            <person name="Schneeberger K."/>
        </authorList>
    </citation>
    <scope>NUCLEOTIDE SEQUENCE [LARGE SCALE GENOMIC DNA]</scope>
    <source>
        <strain evidence="1">SolTubOtavaFocal</strain>
        <tissue evidence="1">Leaves</tissue>
    </source>
</reference>
<keyword evidence="2" id="KW-1185">Reference proteome</keyword>
<evidence type="ECO:0000313" key="1">
    <source>
        <dbReference type="EMBL" id="KAH0757046.1"/>
    </source>
</evidence>
<protein>
    <submittedName>
        <fullName evidence="1">Uncharacterized protein</fullName>
    </submittedName>
</protein>
<proteinExistence type="predicted"/>
<sequence length="98" mass="10676">MSGLIPELGVGVGFQIECQSQVLSQESRSSPRSVDGFESQISCRGRVSWLNSDLKVKSLIGSWDQISILEVGSSVGVSRSRPETIIELKIRVKVNVKS</sequence>
<organism evidence="1 2">
    <name type="scientific">Solanum tuberosum</name>
    <name type="common">Potato</name>
    <dbReference type="NCBI Taxonomy" id="4113"/>
    <lineage>
        <taxon>Eukaryota</taxon>
        <taxon>Viridiplantae</taxon>
        <taxon>Streptophyta</taxon>
        <taxon>Embryophyta</taxon>
        <taxon>Tracheophyta</taxon>
        <taxon>Spermatophyta</taxon>
        <taxon>Magnoliopsida</taxon>
        <taxon>eudicotyledons</taxon>
        <taxon>Gunneridae</taxon>
        <taxon>Pentapetalae</taxon>
        <taxon>asterids</taxon>
        <taxon>lamiids</taxon>
        <taxon>Solanales</taxon>
        <taxon>Solanaceae</taxon>
        <taxon>Solanoideae</taxon>
        <taxon>Solaneae</taxon>
        <taxon>Solanum</taxon>
    </lineage>
</organism>
<comment type="caution">
    <text evidence="1">The sequence shown here is derived from an EMBL/GenBank/DDBJ whole genome shotgun (WGS) entry which is preliminary data.</text>
</comment>
<evidence type="ECO:0000313" key="2">
    <source>
        <dbReference type="Proteomes" id="UP000826656"/>
    </source>
</evidence>